<gene>
    <name evidence="2" type="ORF">GR702_11260</name>
</gene>
<organism evidence="2 3">
    <name type="scientific">Novosphingobium silvae</name>
    <dbReference type="NCBI Taxonomy" id="2692619"/>
    <lineage>
        <taxon>Bacteria</taxon>
        <taxon>Pseudomonadati</taxon>
        <taxon>Pseudomonadota</taxon>
        <taxon>Alphaproteobacteria</taxon>
        <taxon>Sphingomonadales</taxon>
        <taxon>Sphingomonadaceae</taxon>
        <taxon>Novosphingobium</taxon>
    </lineage>
</organism>
<protein>
    <submittedName>
        <fullName evidence="2">Uncharacterized protein</fullName>
    </submittedName>
</protein>
<comment type="caution">
    <text evidence="2">The sequence shown here is derived from an EMBL/GenBank/DDBJ whole genome shotgun (WGS) entry which is preliminary data.</text>
</comment>
<accession>A0A7X4GIF5</accession>
<feature type="region of interest" description="Disordered" evidence="1">
    <location>
        <begin position="61"/>
        <end position="82"/>
    </location>
</feature>
<evidence type="ECO:0000313" key="3">
    <source>
        <dbReference type="Proteomes" id="UP000465810"/>
    </source>
</evidence>
<evidence type="ECO:0000256" key="1">
    <source>
        <dbReference type="SAM" id="MobiDB-lite"/>
    </source>
</evidence>
<dbReference type="AlphaFoldDB" id="A0A7X4GIF5"/>
<dbReference type="Proteomes" id="UP000465810">
    <property type="component" value="Unassembled WGS sequence"/>
</dbReference>
<reference evidence="2 3" key="1">
    <citation type="submission" date="2019-12" db="EMBL/GenBank/DDBJ databases">
        <authorList>
            <person name="Feng G."/>
            <person name="Zhu H."/>
        </authorList>
    </citation>
    <scope>NUCLEOTIDE SEQUENCE [LARGE SCALE GENOMIC DNA]</scope>
    <source>
        <strain evidence="2 3">FGD1</strain>
    </source>
</reference>
<keyword evidence="3" id="KW-1185">Reference proteome</keyword>
<dbReference type="EMBL" id="WVTD01000007">
    <property type="protein sequence ID" value="MYL98342.1"/>
    <property type="molecule type" value="Genomic_DNA"/>
</dbReference>
<sequence length="115" mass="12675">MLEHDSAVEIMGQPSHRRAAAVTAFAQWADAPVAAPTEPVSPLEDRQFGAMADLLQLSKPEADPVDEPKAWPLPPPSGHITGSELRRRLITPESIAELASQQKPSLLQRLMRWKH</sequence>
<evidence type="ECO:0000313" key="2">
    <source>
        <dbReference type="EMBL" id="MYL98342.1"/>
    </source>
</evidence>
<name>A0A7X4GIF5_9SPHN</name>
<proteinExistence type="predicted"/>